<dbReference type="InterPro" id="IPR036305">
    <property type="entry name" value="RGS_sf"/>
</dbReference>
<evidence type="ECO:0000313" key="3">
    <source>
        <dbReference type="EMBL" id="ORY22611.1"/>
    </source>
</evidence>
<dbReference type="Pfam" id="PF00615">
    <property type="entry name" value="RGS"/>
    <property type="match status" value="1"/>
</dbReference>
<gene>
    <name evidence="3" type="ORF">LY90DRAFT_515459</name>
</gene>
<dbReference type="InterPro" id="IPR016137">
    <property type="entry name" value="RGS"/>
</dbReference>
<reference evidence="3 4" key="1">
    <citation type="submission" date="2016-08" db="EMBL/GenBank/DDBJ databases">
        <title>A Parts List for Fungal Cellulosomes Revealed by Comparative Genomics.</title>
        <authorList>
            <consortium name="DOE Joint Genome Institute"/>
            <person name="Haitjema C.H."/>
            <person name="Gilmore S.P."/>
            <person name="Henske J.K."/>
            <person name="Solomon K.V."/>
            <person name="De Groot R."/>
            <person name="Kuo A."/>
            <person name="Mondo S.J."/>
            <person name="Salamov A.A."/>
            <person name="Labutti K."/>
            <person name="Zhao Z."/>
            <person name="Chiniquy J."/>
            <person name="Barry K."/>
            <person name="Brewer H.M."/>
            <person name="Purvine S.O."/>
            <person name="Wright A.T."/>
            <person name="Boxma B."/>
            <person name="Van Alen T."/>
            <person name="Hackstein J.H."/>
            <person name="Baker S.E."/>
            <person name="Grigoriev I.V."/>
            <person name="O'Malley M.A."/>
        </authorList>
    </citation>
    <scope>NUCLEOTIDE SEQUENCE [LARGE SCALE GENOMIC DNA]</scope>
    <source>
        <strain evidence="3 4">G1</strain>
    </source>
</reference>
<dbReference type="PROSITE" id="PS50132">
    <property type="entry name" value="RGS"/>
    <property type="match status" value="1"/>
</dbReference>
<feature type="transmembrane region" description="Helical" evidence="1">
    <location>
        <begin position="217"/>
        <end position="234"/>
    </location>
</feature>
<evidence type="ECO:0000259" key="2">
    <source>
        <dbReference type="PROSITE" id="PS50132"/>
    </source>
</evidence>
<dbReference type="PANTHER" id="PTHR10845">
    <property type="entry name" value="REGULATOR OF G PROTEIN SIGNALING"/>
    <property type="match status" value="1"/>
</dbReference>
<feature type="transmembrane region" description="Helical" evidence="1">
    <location>
        <begin position="268"/>
        <end position="290"/>
    </location>
</feature>
<feature type="transmembrane region" description="Helical" evidence="1">
    <location>
        <begin position="39"/>
        <end position="60"/>
    </location>
</feature>
<dbReference type="OrthoDB" id="2162132at2759"/>
<organism evidence="3 4">
    <name type="scientific">Neocallimastix californiae</name>
    <dbReference type="NCBI Taxonomy" id="1754190"/>
    <lineage>
        <taxon>Eukaryota</taxon>
        <taxon>Fungi</taxon>
        <taxon>Fungi incertae sedis</taxon>
        <taxon>Chytridiomycota</taxon>
        <taxon>Chytridiomycota incertae sedis</taxon>
        <taxon>Neocallimastigomycetes</taxon>
        <taxon>Neocallimastigales</taxon>
        <taxon>Neocallimastigaceae</taxon>
        <taxon>Neocallimastix</taxon>
    </lineage>
</organism>
<dbReference type="PANTHER" id="PTHR10845:SF192">
    <property type="entry name" value="DOUBLE HIT, ISOFORM B"/>
    <property type="match status" value="1"/>
</dbReference>
<keyword evidence="1" id="KW-1133">Transmembrane helix</keyword>
<feature type="domain" description="RGS" evidence="2">
    <location>
        <begin position="309"/>
        <end position="471"/>
    </location>
</feature>
<proteinExistence type="predicted"/>
<keyword evidence="1" id="KW-0472">Membrane</keyword>
<dbReference type="Proteomes" id="UP000193920">
    <property type="component" value="Unassembled WGS sequence"/>
</dbReference>
<evidence type="ECO:0000256" key="1">
    <source>
        <dbReference type="SAM" id="Phobius"/>
    </source>
</evidence>
<dbReference type="Gene3D" id="1.10.167.10">
    <property type="entry name" value="Regulator of G-protein Signalling 4, domain 2"/>
    <property type="match status" value="1"/>
</dbReference>
<evidence type="ECO:0000313" key="4">
    <source>
        <dbReference type="Proteomes" id="UP000193920"/>
    </source>
</evidence>
<sequence length="482" mass="56370">MFDLKSLFNTTVVSENEYLDYLNRPFINNNNNNFKTESLIYFIITIIFNIVFIPSLILFYKLRDSYIIRQRNFLLTFFGGIASYINAFIGFIPQIVLVPCPLTVYSVNVLNVLVNLIFFSRSLRVILFYHLNIFKVSSIKNKVISLFVTIVQHKKHYNECRFTQYQDTLIGLKQNSNEELFIATPILGRFYTILSVIITIALFFVKDANKYGVKFECLSISIMLIIFSLCNAFLQAKATQKKGDTDYSSVKHNRIFLDLFEWSKGGKMLFNILSIYILFVSITLPVLKYFKSKKERNKYFQEPISSLQYFYKVLNSTALVNELRDIAIKEFSVENVLFWENYKVLQKLVYRYQLEYGRAKANGNMGMINQYDFEGYYIQQMQSYTSSSSPSMDDYSYDPEMNVPKEILPFYSSFYHTFIDFNSPAAVNISSSTIRQIQNEMCSYPTVGMFDNAKNEVVEMMYSSIFPILLRKNKKQLNNTII</sequence>
<dbReference type="EMBL" id="MCOG01000245">
    <property type="protein sequence ID" value="ORY22611.1"/>
    <property type="molecule type" value="Genomic_DNA"/>
</dbReference>
<feature type="transmembrane region" description="Helical" evidence="1">
    <location>
        <begin position="72"/>
        <end position="96"/>
    </location>
</feature>
<feature type="transmembrane region" description="Helical" evidence="1">
    <location>
        <begin position="102"/>
        <end position="119"/>
    </location>
</feature>
<protein>
    <recommendedName>
        <fullName evidence="2">RGS domain-containing protein</fullName>
    </recommendedName>
</protein>
<comment type="caution">
    <text evidence="3">The sequence shown here is derived from an EMBL/GenBank/DDBJ whole genome shotgun (WGS) entry which is preliminary data.</text>
</comment>
<dbReference type="SUPFAM" id="SSF48097">
    <property type="entry name" value="Regulator of G-protein signaling, RGS"/>
    <property type="match status" value="1"/>
</dbReference>
<dbReference type="InterPro" id="IPR044926">
    <property type="entry name" value="RGS_subdomain_2"/>
</dbReference>
<name>A0A1Y2AJ78_9FUNG</name>
<dbReference type="SMART" id="SM00315">
    <property type="entry name" value="RGS"/>
    <property type="match status" value="1"/>
</dbReference>
<accession>A0A1Y2AJ78</accession>
<dbReference type="STRING" id="1754190.A0A1Y2AJ78"/>
<feature type="transmembrane region" description="Helical" evidence="1">
    <location>
        <begin position="186"/>
        <end position="205"/>
    </location>
</feature>
<feature type="transmembrane region" description="Helical" evidence="1">
    <location>
        <begin position="126"/>
        <end position="148"/>
    </location>
</feature>
<dbReference type="AlphaFoldDB" id="A0A1Y2AJ78"/>
<keyword evidence="4" id="KW-1185">Reference proteome</keyword>
<keyword evidence="1" id="KW-0812">Transmembrane</keyword>